<keyword evidence="3" id="KW-1185">Reference proteome</keyword>
<dbReference type="EMBL" id="CATNWA010004073">
    <property type="protein sequence ID" value="CAI9547006.1"/>
    <property type="molecule type" value="Genomic_DNA"/>
</dbReference>
<evidence type="ECO:0000256" key="1">
    <source>
        <dbReference type="SAM" id="MobiDB-lite"/>
    </source>
</evidence>
<feature type="compositionally biased region" description="Low complexity" evidence="1">
    <location>
        <begin position="43"/>
        <end position="54"/>
    </location>
</feature>
<evidence type="ECO:0000313" key="2">
    <source>
        <dbReference type="EMBL" id="CAI9547006.1"/>
    </source>
</evidence>
<organism evidence="2 3">
    <name type="scientific">Staurois parvus</name>
    <dbReference type="NCBI Taxonomy" id="386267"/>
    <lineage>
        <taxon>Eukaryota</taxon>
        <taxon>Metazoa</taxon>
        <taxon>Chordata</taxon>
        <taxon>Craniata</taxon>
        <taxon>Vertebrata</taxon>
        <taxon>Euteleostomi</taxon>
        <taxon>Amphibia</taxon>
        <taxon>Batrachia</taxon>
        <taxon>Anura</taxon>
        <taxon>Neobatrachia</taxon>
        <taxon>Ranoidea</taxon>
        <taxon>Ranidae</taxon>
        <taxon>Staurois</taxon>
    </lineage>
</organism>
<proteinExistence type="predicted"/>
<accession>A0ABN9BI01</accession>
<name>A0ABN9BI01_9NEOB</name>
<evidence type="ECO:0000313" key="3">
    <source>
        <dbReference type="Proteomes" id="UP001162483"/>
    </source>
</evidence>
<reference evidence="2" key="1">
    <citation type="submission" date="2023-05" db="EMBL/GenBank/DDBJ databases">
        <authorList>
            <person name="Stuckert A."/>
        </authorList>
    </citation>
    <scope>NUCLEOTIDE SEQUENCE</scope>
</reference>
<dbReference type="Proteomes" id="UP001162483">
    <property type="component" value="Unassembled WGS sequence"/>
</dbReference>
<feature type="compositionally biased region" description="Polar residues" evidence="1">
    <location>
        <begin position="9"/>
        <end position="25"/>
    </location>
</feature>
<feature type="region of interest" description="Disordered" evidence="1">
    <location>
        <begin position="1"/>
        <end position="60"/>
    </location>
</feature>
<feature type="non-terminal residue" evidence="2">
    <location>
        <position position="60"/>
    </location>
</feature>
<comment type="caution">
    <text evidence="2">The sequence shown here is derived from an EMBL/GenBank/DDBJ whole genome shotgun (WGS) entry which is preliminary data.</text>
</comment>
<protein>
    <submittedName>
        <fullName evidence="2">Uncharacterized protein</fullName>
    </submittedName>
</protein>
<gene>
    <name evidence="2" type="ORF">SPARVUS_LOCUS2909075</name>
</gene>
<sequence>MRWMDGSSGEVSASSRQAGSVSCGQRGTRGASREWSGSQARFSRGPSGQRGYRGSGRRMF</sequence>